<proteinExistence type="predicted"/>
<dbReference type="PANTHER" id="PTHR48098:SF3">
    <property type="entry name" value="IRON(III) ENTEROBACTIN ESTERASE"/>
    <property type="match status" value="1"/>
</dbReference>
<sequence length="427" mass="48415">MLKLKLLILMIFTSTSHLCAAKAPTSDEVEAAERYFTSPISMKLWRASINDKDAIDRFFETLEGNHVVEPLSSKPESVVVTYFVRGSNETDYMMLSGGPDFFGLRFKKFAQSSIYFCVQTIPIDASFNFGINEFKIQYMPNNIIEQSMDHIVDGVVVAPDAPKSEFLTESKENLYLPMKETRIKSKALKESWPVNLYVPRDLDHSKPIKLLIQLDGENFNKPFNSSKPWEAWTPLPTIVNNLALKNRIAQTILVLVPNQGQRSTILLKDSFSDFLALELPANILKKLNVKSFDGVYISGPSRAGYTAINTAYRHSDIIAGVLSQSGSFYYTFDESDANWPIYPKYEGHLLEQIKSKKFTQQRFYLDVGLYDLGAARVGANRQLKDILKFNGAKVKYNEYNGGHSHLNWRQQISTGLIFLLKPNITTN</sequence>
<evidence type="ECO:0000256" key="1">
    <source>
        <dbReference type="SAM" id="SignalP"/>
    </source>
</evidence>
<keyword evidence="2" id="KW-0378">Hydrolase</keyword>
<dbReference type="AlphaFoldDB" id="A0AA51X6X3"/>
<protein>
    <submittedName>
        <fullName evidence="2">Alpha/beta hydrolase-fold protein</fullName>
    </submittedName>
</protein>
<dbReference type="InterPro" id="IPR029058">
    <property type="entry name" value="AB_hydrolase_fold"/>
</dbReference>
<dbReference type="RefSeq" id="WP_309202450.1">
    <property type="nucleotide sequence ID" value="NZ_CP133548.1"/>
</dbReference>
<keyword evidence="3" id="KW-1185">Reference proteome</keyword>
<accession>A0AA51X6X3</accession>
<keyword evidence="1" id="KW-0732">Signal</keyword>
<evidence type="ECO:0000313" key="2">
    <source>
        <dbReference type="EMBL" id="WMS87309.1"/>
    </source>
</evidence>
<name>A0AA51X6X3_9GAMM</name>
<reference evidence="2 3" key="1">
    <citation type="submission" date="2023-08" db="EMBL/GenBank/DDBJ databases">
        <title>Pleionea litopenaei sp. nov., isolated from stomach of juvenile Litopenaeus vannamei.</title>
        <authorList>
            <person name="Rho A.M."/>
            <person name="Hwang C.Y."/>
        </authorList>
    </citation>
    <scope>NUCLEOTIDE SEQUENCE [LARGE SCALE GENOMIC DNA]</scope>
    <source>
        <strain evidence="2 3">HL-JVS1</strain>
    </source>
</reference>
<organism evidence="2 3">
    <name type="scientific">Pleionea litopenaei</name>
    <dbReference type="NCBI Taxonomy" id="3070815"/>
    <lineage>
        <taxon>Bacteria</taxon>
        <taxon>Pseudomonadati</taxon>
        <taxon>Pseudomonadota</taxon>
        <taxon>Gammaproteobacteria</taxon>
        <taxon>Oceanospirillales</taxon>
        <taxon>Pleioneaceae</taxon>
        <taxon>Pleionea</taxon>
    </lineage>
</organism>
<dbReference type="GO" id="GO:0016787">
    <property type="term" value="F:hydrolase activity"/>
    <property type="evidence" value="ECO:0007669"/>
    <property type="project" value="UniProtKB-KW"/>
</dbReference>
<feature type="signal peptide" evidence="1">
    <location>
        <begin position="1"/>
        <end position="20"/>
    </location>
</feature>
<dbReference type="InterPro" id="IPR000801">
    <property type="entry name" value="Esterase-like"/>
</dbReference>
<dbReference type="KEGG" id="plei:Q9312_19070"/>
<dbReference type="Pfam" id="PF00756">
    <property type="entry name" value="Esterase"/>
    <property type="match status" value="1"/>
</dbReference>
<dbReference type="InterPro" id="IPR050583">
    <property type="entry name" value="Mycobacterial_A85_antigen"/>
</dbReference>
<dbReference type="PANTHER" id="PTHR48098">
    <property type="entry name" value="ENTEROCHELIN ESTERASE-RELATED"/>
    <property type="match status" value="1"/>
</dbReference>
<dbReference type="SUPFAM" id="SSF53474">
    <property type="entry name" value="alpha/beta-Hydrolases"/>
    <property type="match status" value="1"/>
</dbReference>
<evidence type="ECO:0000313" key="3">
    <source>
        <dbReference type="Proteomes" id="UP001239782"/>
    </source>
</evidence>
<gene>
    <name evidence="2" type="ORF">Q9312_19070</name>
</gene>
<dbReference type="Proteomes" id="UP001239782">
    <property type="component" value="Chromosome"/>
</dbReference>
<dbReference type="EMBL" id="CP133548">
    <property type="protein sequence ID" value="WMS87309.1"/>
    <property type="molecule type" value="Genomic_DNA"/>
</dbReference>
<feature type="chain" id="PRO_5041429243" evidence="1">
    <location>
        <begin position="21"/>
        <end position="427"/>
    </location>
</feature>
<dbReference type="Gene3D" id="3.40.50.1820">
    <property type="entry name" value="alpha/beta hydrolase"/>
    <property type="match status" value="1"/>
</dbReference>